<keyword evidence="5" id="KW-1185">Reference proteome</keyword>
<feature type="transmembrane region" description="Helical" evidence="3">
    <location>
        <begin position="247"/>
        <end position="269"/>
    </location>
</feature>
<dbReference type="EMBL" id="SKFG01000022">
    <property type="protein sequence ID" value="TCZ75192.1"/>
    <property type="molecule type" value="Genomic_DNA"/>
</dbReference>
<name>A0A4V2WNE4_9BACL</name>
<dbReference type="AlphaFoldDB" id="A0A4V2WNE4"/>
<accession>A0A4V2WNE4</accession>
<feature type="transmembrane region" description="Helical" evidence="3">
    <location>
        <begin position="384"/>
        <end position="403"/>
    </location>
</feature>
<dbReference type="InterPro" id="IPR050768">
    <property type="entry name" value="UPF0353/GerABKA_families"/>
</dbReference>
<evidence type="ECO:0000313" key="5">
    <source>
        <dbReference type="Proteomes" id="UP000295418"/>
    </source>
</evidence>
<dbReference type="Pfam" id="PF03323">
    <property type="entry name" value="GerA"/>
    <property type="match status" value="1"/>
</dbReference>
<evidence type="ECO:0000256" key="3">
    <source>
        <dbReference type="SAM" id="Phobius"/>
    </source>
</evidence>
<evidence type="ECO:0000313" key="4">
    <source>
        <dbReference type="EMBL" id="TCZ75192.1"/>
    </source>
</evidence>
<protein>
    <submittedName>
        <fullName evidence="4">Spore germination protein</fullName>
    </submittedName>
</protein>
<reference evidence="4 5" key="1">
    <citation type="submission" date="2019-03" db="EMBL/GenBank/DDBJ databases">
        <authorList>
            <person name="Kim M.K.M."/>
        </authorList>
    </citation>
    <scope>NUCLEOTIDE SEQUENCE [LARGE SCALE GENOMIC DNA]</scope>
    <source>
        <strain evidence="4 5">18JY21-1</strain>
    </source>
</reference>
<dbReference type="Proteomes" id="UP000295418">
    <property type="component" value="Unassembled WGS sequence"/>
</dbReference>
<sequence>MTATTQAQDLIWTEQRLQELFTKSNDVHMQNYRFGTATTEVILVHCSGLIDSRQINTSILRELEIIYDRTEFMDAKSISDSQTLPIKLLQSPVTEEQIEEYVFEGALVLFFPNISVFFSMDLAKRPERTPEESSTEISIKGPKDGFVEDIVTNVALVRKRIRSRSLCYESFTIGTRTKTKVALLYIDDVISPQILREAKKRLSNVNVNINGITGIDQIETILSDSKYALFPLVDYTGRPDYVVSSLLVGRFVIIVDGIPTVLIAPASFLTTLKSPEDVHFNFIYVSFARLIRLISLFLSLFLPGLWVALTMFHQDQIPFSLLASIVTSRQGIPFPPAMELLLLLLLLEIFREAGYRLPTSIGQTLTVVGGLIIGDAAIRSGLVSPSVVVVGAITAVSGSTLVNQNISNSISVIRLIIFLFSSILGIYGLLLSIFALVTHLSMLKSFGVPYLSPISPLNFKDGIKAIIRLPWSMMRKRPANLQTTDSDTQGDDST</sequence>
<dbReference type="PANTHER" id="PTHR22550:SF5">
    <property type="entry name" value="LEUCINE ZIPPER PROTEIN 4"/>
    <property type="match status" value="1"/>
</dbReference>
<dbReference type="GO" id="GO:0009847">
    <property type="term" value="P:spore germination"/>
    <property type="evidence" value="ECO:0007669"/>
    <property type="project" value="InterPro"/>
</dbReference>
<keyword evidence="2 3" id="KW-0472">Membrane</keyword>
<comment type="similarity">
    <text evidence="1">Belongs to the GerABKA family.</text>
</comment>
<gene>
    <name evidence="4" type="ORF">E0485_18795</name>
</gene>
<dbReference type="RefSeq" id="WP_132419604.1">
    <property type="nucleotide sequence ID" value="NZ_SKFG01000022.1"/>
</dbReference>
<evidence type="ECO:0000256" key="2">
    <source>
        <dbReference type="ARBA" id="ARBA00023136"/>
    </source>
</evidence>
<dbReference type="InterPro" id="IPR004995">
    <property type="entry name" value="Spore_Ger"/>
</dbReference>
<dbReference type="OrthoDB" id="1726708at2"/>
<feature type="transmembrane region" description="Helical" evidence="3">
    <location>
        <begin position="290"/>
        <end position="312"/>
    </location>
</feature>
<organism evidence="4 5">
    <name type="scientific">Paenibacillus albiflavus</name>
    <dbReference type="NCBI Taxonomy" id="2545760"/>
    <lineage>
        <taxon>Bacteria</taxon>
        <taxon>Bacillati</taxon>
        <taxon>Bacillota</taxon>
        <taxon>Bacilli</taxon>
        <taxon>Bacillales</taxon>
        <taxon>Paenibacillaceae</taxon>
        <taxon>Paenibacillus</taxon>
    </lineage>
</organism>
<feature type="transmembrane region" description="Helical" evidence="3">
    <location>
        <begin position="415"/>
        <end position="437"/>
    </location>
</feature>
<dbReference type="PIRSF" id="PIRSF005690">
    <property type="entry name" value="GerBA"/>
    <property type="match status" value="1"/>
</dbReference>
<comment type="caution">
    <text evidence="4">The sequence shown here is derived from an EMBL/GenBank/DDBJ whole genome shotgun (WGS) entry which is preliminary data.</text>
</comment>
<evidence type="ECO:0000256" key="1">
    <source>
        <dbReference type="ARBA" id="ARBA00005278"/>
    </source>
</evidence>
<dbReference type="GO" id="GO:0016020">
    <property type="term" value="C:membrane"/>
    <property type="evidence" value="ECO:0007669"/>
    <property type="project" value="InterPro"/>
</dbReference>
<proteinExistence type="inferred from homology"/>
<dbReference type="PANTHER" id="PTHR22550">
    <property type="entry name" value="SPORE GERMINATION PROTEIN"/>
    <property type="match status" value="1"/>
</dbReference>
<keyword evidence="3" id="KW-0812">Transmembrane</keyword>
<keyword evidence="3" id="KW-1133">Transmembrane helix</keyword>